<dbReference type="Proteomes" id="UP000501802">
    <property type="component" value="Chromosome"/>
</dbReference>
<dbReference type="EMBL" id="CP050063">
    <property type="protein sequence ID" value="QIP12446.1"/>
    <property type="molecule type" value="Genomic_DNA"/>
</dbReference>
<sequence length="98" mass="10222">MRSVLFFLSISLCGSICFGQIDSTKTPREPSTTTRVPIPGVDTPLSGPGTMLQSTPDPNAVVAPTNNGKKRKGKTVPPSDPRAFGVGVPIGKAKKDSL</sequence>
<dbReference type="RefSeq" id="WP_167206587.1">
    <property type="nucleotide sequence ID" value="NZ_CP050063.1"/>
</dbReference>
<feature type="region of interest" description="Disordered" evidence="1">
    <location>
        <begin position="22"/>
        <end position="98"/>
    </location>
</feature>
<dbReference type="AlphaFoldDB" id="A0A6G9AJF7"/>
<reference evidence="2 3" key="1">
    <citation type="submission" date="2020-03" db="EMBL/GenBank/DDBJ databases">
        <authorList>
            <person name="Kim M.K."/>
        </authorList>
    </citation>
    <scope>NUCLEOTIDE SEQUENCE [LARGE SCALE GENOMIC DNA]</scope>
    <source>
        <strain evidence="2 3">BT328</strain>
    </source>
</reference>
<accession>A0A6G9AJF7</accession>
<proteinExistence type="predicted"/>
<keyword evidence="3" id="KW-1185">Reference proteome</keyword>
<evidence type="ECO:0000313" key="3">
    <source>
        <dbReference type="Proteomes" id="UP000501802"/>
    </source>
</evidence>
<evidence type="ECO:0000313" key="2">
    <source>
        <dbReference type="EMBL" id="QIP12446.1"/>
    </source>
</evidence>
<protein>
    <submittedName>
        <fullName evidence="2">Uncharacterized protein</fullName>
    </submittedName>
</protein>
<name>A0A6G9AJF7_9BACT</name>
<organism evidence="2 3">
    <name type="scientific">Spirosoma aureum</name>
    <dbReference type="NCBI Taxonomy" id="2692134"/>
    <lineage>
        <taxon>Bacteria</taxon>
        <taxon>Pseudomonadati</taxon>
        <taxon>Bacteroidota</taxon>
        <taxon>Cytophagia</taxon>
        <taxon>Cytophagales</taxon>
        <taxon>Cytophagaceae</taxon>
        <taxon>Spirosoma</taxon>
    </lineage>
</organism>
<dbReference type="KEGG" id="spib:G8759_07320"/>
<evidence type="ECO:0000256" key="1">
    <source>
        <dbReference type="SAM" id="MobiDB-lite"/>
    </source>
</evidence>
<gene>
    <name evidence="2" type="ORF">G8759_07320</name>
</gene>
<feature type="compositionally biased region" description="Polar residues" evidence="1">
    <location>
        <begin position="22"/>
        <end position="35"/>
    </location>
</feature>